<evidence type="ECO:0000313" key="2">
    <source>
        <dbReference type="EMBL" id="KAJ8892540.1"/>
    </source>
</evidence>
<sequence length="844" mass="95099">MAASWTAATENAERRRSGYSTGRHVGTISRPAHPILTWRGLGCRIQHGYFPRPQPAKLLRSNVLSADLSNFKTGNSSTILLVRVRPCAETLTIVELGVGKVDPNPGVRTWRMSPVWLMAYLACSYFSHKCSWSLQRPNIQAVHVIRLLASHQEANRVRFPTGLPPPPPPRFLQVGIMPDDAASWWVFSLISHFSRLCITALHHTHLASPSSTLKTSMFRAARFTLIGSQDLDVKSQPNIFIHYLQKRIYTVCIKRQYVAYDIVACGFVLRVAVFLLRMRHKYIVALRCLFPRRQRETDCAARGATDSPELSTQRTISKLGIHHDDPAWPQWIQFRILQVGNVAHIVQWPALGRVLGPNWLLLLRNTPLLARLIADCSLSIPTLCWPVSPSWRWNCVAAFLKHTFFSETVKLVSKVLIYEKNAHFRRSFLSAFKTPRTLETPFQSTPKRLKTAFSKCCMSEYARRDNTQNYSRALHSIFCRFSTNKIIGTPLKVPYVHVMRRYYGVPIESLALRGNGAFDVCGSLVLIASALLGLARKKKKRYVCGSFNDWNIVNCELQPHTIAKWHHWPAKYSNAFVDQRPVTVLTSRQPSQHANFRSTQWQRPVRRQALSQSLAQTGAPTSKTTVAERLGCSPPTNANRVQSQAVGIVPDDAAGRRVFSVISRFPPPFRSSVAPYSPHFTLNGSEDLDVKSRPILFTLHTLCILKYSMCHSSLERGRLSSRRGRSGIVVRLLSSCLGEPGLIPGVPEDATGGRVFSRCSCLSITALRQFHFASPSSVRKTSMSRVFTPLAVDTRHTIMCRIVNIARFSVSDGRLHEDASQLTVPRSTDPFVSTRKRWLCSTFN</sequence>
<evidence type="ECO:0000256" key="1">
    <source>
        <dbReference type="SAM" id="MobiDB-lite"/>
    </source>
</evidence>
<keyword evidence="3" id="KW-1185">Reference proteome</keyword>
<dbReference type="Proteomes" id="UP001159363">
    <property type="component" value="Chromosome 2"/>
</dbReference>
<organism evidence="2 3">
    <name type="scientific">Dryococelus australis</name>
    <dbReference type="NCBI Taxonomy" id="614101"/>
    <lineage>
        <taxon>Eukaryota</taxon>
        <taxon>Metazoa</taxon>
        <taxon>Ecdysozoa</taxon>
        <taxon>Arthropoda</taxon>
        <taxon>Hexapoda</taxon>
        <taxon>Insecta</taxon>
        <taxon>Pterygota</taxon>
        <taxon>Neoptera</taxon>
        <taxon>Polyneoptera</taxon>
        <taxon>Phasmatodea</taxon>
        <taxon>Verophasmatodea</taxon>
        <taxon>Anareolatae</taxon>
        <taxon>Phasmatidae</taxon>
        <taxon>Eurycanthinae</taxon>
        <taxon>Dryococelus</taxon>
    </lineage>
</organism>
<name>A0ABQ9I8G6_9NEOP</name>
<dbReference type="EMBL" id="JARBHB010000002">
    <property type="protein sequence ID" value="KAJ8892540.1"/>
    <property type="molecule type" value="Genomic_DNA"/>
</dbReference>
<accession>A0ABQ9I8G6</accession>
<protein>
    <submittedName>
        <fullName evidence="2">Uncharacterized protein</fullName>
    </submittedName>
</protein>
<feature type="region of interest" description="Disordered" evidence="1">
    <location>
        <begin position="1"/>
        <end position="24"/>
    </location>
</feature>
<reference evidence="2 3" key="1">
    <citation type="submission" date="2023-02" db="EMBL/GenBank/DDBJ databases">
        <title>LHISI_Scaffold_Assembly.</title>
        <authorList>
            <person name="Stuart O.P."/>
            <person name="Cleave R."/>
            <person name="Magrath M.J.L."/>
            <person name="Mikheyev A.S."/>
        </authorList>
    </citation>
    <scope>NUCLEOTIDE SEQUENCE [LARGE SCALE GENOMIC DNA]</scope>
    <source>
        <strain evidence="2">Daus_M_001</strain>
        <tissue evidence="2">Leg muscle</tissue>
    </source>
</reference>
<comment type="caution">
    <text evidence="2">The sequence shown here is derived from an EMBL/GenBank/DDBJ whole genome shotgun (WGS) entry which is preliminary data.</text>
</comment>
<evidence type="ECO:0000313" key="3">
    <source>
        <dbReference type="Proteomes" id="UP001159363"/>
    </source>
</evidence>
<proteinExistence type="predicted"/>
<gene>
    <name evidence="2" type="ORF">PR048_005121</name>
</gene>